<keyword evidence="2" id="KW-0472">Membrane</keyword>
<keyword evidence="4" id="KW-1185">Reference proteome</keyword>
<dbReference type="AlphaFoldDB" id="A0AAD9R751"/>
<organism evidence="3 4">
    <name type="scientific">Acropora cervicornis</name>
    <name type="common">Staghorn coral</name>
    <dbReference type="NCBI Taxonomy" id="6130"/>
    <lineage>
        <taxon>Eukaryota</taxon>
        <taxon>Metazoa</taxon>
        <taxon>Cnidaria</taxon>
        <taxon>Anthozoa</taxon>
        <taxon>Hexacorallia</taxon>
        <taxon>Scleractinia</taxon>
        <taxon>Astrocoeniina</taxon>
        <taxon>Acroporidae</taxon>
        <taxon>Acropora</taxon>
    </lineage>
</organism>
<proteinExistence type="predicted"/>
<feature type="transmembrane region" description="Helical" evidence="2">
    <location>
        <begin position="20"/>
        <end position="43"/>
    </location>
</feature>
<evidence type="ECO:0000313" key="3">
    <source>
        <dbReference type="EMBL" id="KAK2574301.1"/>
    </source>
</evidence>
<keyword evidence="2" id="KW-1133">Transmembrane helix</keyword>
<sequence length="204" mass="22072">MASTLRPTPSPNSSSTDKGLPTAAYVMIGVGVYLFLVLLFIIIRRCLKSQGVSICPAWLSESFCGSCCGDVEQQQSCLCACLVPLAEMCDCAAPSKKSCLDTVCPSKQWCDDTFCCCMNAEPGGAMCQDCKGPECSLGACNCACNCSAPECDSINCLCFTIDLSGGQGAQRQQQDQVELQRQIEQLQQLQMQQQIQQQQQAYPR</sequence>
<feature type="coiled-coil region" evidence="1">
    <location>
        <begin position="169"/>
        <end position="199"/>
    </location>
</feature>
<accession>A0AAD9R751</accession>
<name>A0AAD9R751_ACRCE</name>
<evidence type="ECO:0000256" key="2">
    <source>
        <dbReference type="SAM" id="Phobius"/>
    </source>
</evidence>
<comment type="caution">
    <text evidence="3">The sequence shown here is derived from an EMBL/GenBank/DDBJ whole genome shotgun (WGS) entry which is preliminary data.</text>
</comment>
<reference evidence="3" key="2">
    <citation type="journal article" date="2023" name="Science">
        <title>Genomic signatures of disease resistance in endangered staghorn corals.</title>
        <authorList>
            <person name="Vollmer S.V."/>
            <person name="Selwyn J.D."/>
            <person name="Despard B.A."/>
            <person name="Roesel C.L."/>
        </authorList>
    </citation>
    <scope>NUCLEOTIDE SEQUENCE</scope>
    <source>
        <strain evidence="3">K2</strain>
    </source>
</reference>
<gene>
    <name evidence="3" type="ORF">P5673_000446</name>
</gene>
<reference evidence="3" key="1">
    <citation type="journal article" date="2023" name="G3 (Bethesda)">
        <title>Whole genome assembly and annotation of the endangered Caribbean coral Acropora cervicornis.</title>
        <authorList>
            <person name="Selwyn J.D."/>
            <person name="Vollmer S.V."/>
        </authorList>
    </citation>
    <scope>NUCLEOTIDE SEQUENCE</scope>
    <source>
        <strain evidence="3">K2</strain>
    </source>
</reference>
<dbReference type="Proteomes" id="UP001249851">
    <property type="component" value="Unassembled WGS sequence"/>
</dbReference>
<evidence type="ECO:0000313" key="4">
    <source>
        <dbReference type="Proteomes" id="UP001249851"/>
    </source>
</evidence>
<dbReference type="EMBL" id="JARQWQ010000001">
    <property type="protein sequence ID" value="KAK2574301.1"/>
    <property type="molecule type" value="Genomic_DNA"/>
</dbReference>
<protein>
    <submittedName>
        <fullName evidence="3">Uncharacterized protein</fullName>
    </submittedName>
</protein>
<keyword evidence="1" id="KW-0175">Coiled coil</keyword>
<keyword evidence="2" id="KW-0812">Transmembrane</keyword>
<evidence type="ECO:0000256" key="1">
    <source>
        <dbReference type="SAM" id="Coils"/>
    </source>
</evidence>